<protein>
    <submittedName>
        <fullName evidence="1">Uncharacterized protein</fullName>
    </submittedName>
</protein>
<accession>A0ACC1TL36</accession>
<feature type="non-terminal residue" evidence="1">
    <location>
        <position position="1"/>
    </location>
</feature>
<organism evidence="1 2">
    <name type="scientific">Lentinula aff. lateritia</name>
    <dbReference type="NCBI Taxonomy" id="2804960"/>
    <lineage>
        <taxon>Eukaryota</taxon>
        <taxon>Fungi</taxon>
        <taxon>Dikarya</taxon>
        <taxon>Basidiomycota</taxon>
        <taxon>Agaricomycotina</taxon>
        <taxon>Agaricomycetes</taxon>
        <taxon>Agaricomycetidae</taxon>
        <taxon>Agaricales</taxon>
        <taxon>Marasmiineae</taxon>
        <taxon>Omphalotaceae</taxon>
        <taxon>Lentinula</taxon>
    </lineage>
</organism>
<feature type="non-terminal residue" evidence="1">
    <location>
        <position position="88"/>
    </location>
</feature>
<comment type="caution">
    <text evidence="1">The sequence shown here is derived from an EMBL/GenBank/DDBJ whole genome shotgun (WGS) entry which is preliminary data.</text>
</comment>
<keyword evidence="2" id="KW-1185">Reference proteome</keyword>
<sequence length="88" mass="10047">LKKQHHKEAEMQRKNQAYAVHEAKDAEWQETRRQMGPATVFTGSLNSKLKDDLKDVAFVSGLPLEGNKDELIFSIKSHFNSHPNLSED</sequence>
<evidence type="ECO:0000313" key="2">
    <source>
        <dbReference type="Proteomes" id="UP001163835"/>
    </source>
</evidence>
<gene>
    <name evidence="1" type="ORF">F5876DRAFT_25285</name>
</gene>
<dbReference type="Proteomes" id="UP001163835">
    <property type="component" value="Unassembled WGS sequence"/>
</dbReference>
<reference evidence="1" key="1">
    <citation type="submission" date="2022-09" db="EMBL/GenBank/DDBJ databases">
        <title>A Global Phylogenomic Analysis of the Shiitake Genus Lentinula.</title>
        <authorList>
            <consortium name="DOE Joint Genome Institute"/>
            <person name="Sierra-Patev S."/>
            <person name="Min B."/>
            <person name="Naranjo-Ortiz M."/>
            <person name="Looney B."/>
            <person name="Konkel Z."/>
            <person name="Slot J.C."/>
            <person name="Sakamoto Y."/>
            <person name="Steenwyk J.L."/>
            <person name="Rokas A."/>
            <person name="Carro J."/>
            <person name="Camarero S."/>
            <person name="Ferreira P."/>
            <person name="Molpeceres G."/>
            <person name="Ruiz-Duenas F.J."/>
            <person name="Serrano A."/>
            <person name="Henrissat B."/>
            <person name="Drula E."/>
            <person name="Hughes K.W."/>
            <person name="Mata J.L."/>
            <person name="Ishikawa N.K."/>
            <person name="Vargas-Isla R."/>
            <person name="Ushijima S."/>
            <person name="Smith C.A."/>
            <person name="Ahrendt S."/>
            <person name="Andreopoulos W."/>
            <person name="He G."/>
            <person name="Labutti K."/>
            <person name="Lipzen A."/>
            <person name="Ng V."/>
            <person name="Riley R."/>
            <person name="Sandor L."/>
            <person name="Barry K."/>
            <person name="Martinez A.T."/>
            <person name="Xiao Y."/>
            <person name="Gibbons J.G."/>
            <person name="Terashima K."/>
            <person name="Grigoriev I.V."/>
            <person name="Hibbett D.S."/>
        </authorList>
    </citation>
    <scope>NUCLEOTIDE SEQUENCE</scope>
    <source>
        <strain evidence="1">TMI1499</strain>
    </source>
</reference>
<evidence type="ECO:0000313" key="1">
    <source>
        <dbReference type="EMBL" id="KAJ3805427.1"/>
    </source>
</evidence>
<proteinExistence type="predicted"/>
<dbReference type="EMBL" id="MU795602">
    <property type="protein sequence ID" value="KAJ3805427.1"/>
    <property type="molecule type" value="Genomic_DNA"/>
</dbReference>
<name>A0ACC1TL36_9AGAR</name>